<evidence type="ECO:0000256" key="1">
    <source>
        <dbReference type="SAM" id="Phobius"/>
    </source>
</evidence>
<feature type="transmembrane region" description="Helical" evidence="1">
    <location>
        <begin position="128"/>
        <end position="148"/>
    </location>
</feature>
<sequence length="253" mass="29974">FPKSIEKIYEHEKILKINFTRLLARHEQNREFEHTRLREKLSDRSPYKNARNAYNNISSYSQVKRKASNNIDVYMKNYKHRYGKKKGLSKLDCYYENKVFIKFNNICDIGKKMQYDEKRSTRFFLKKYGIGLILFAVIPLFGLIYSILFGPGGKLPGVLGLCKEEHFKNVEKLEHKTDGGEDITNCTTKWLYEKKDIIHNIGYVNWAFSVIMVTIVLLVFIYIIAKVIKYERIKSGKGKMNRKEYIKYCKEVF</sequence>
<evidence type="ECO:0000313" key="3">
    <source>
        <dbReference type="Proteomes" id="UP000305196"/>
    </source>
</evidence>
<keyword evidence="1" id="KW-0472">Membrane</keyword>
<gene>
    <name evidence="2" type="ORF">PVC01_000062500</name>
</gene>
<proteinExistence type="predicted"/>
<feature type="non-terminal residue" evidence="2">
    <location>
        <position position="253"/>
    </location>
</feature>
<dbReference type="AlphaFoldDB" id="A0A1G4EBL3"/>
<feature type="non-terminal residue" evidence="2">
    <location>
        <position position="1"/>
    </location>
</feature>
<dbReference type="EMBL" id="FLYI01000166">
    <property type="protein sequence ID" value="SCA81886.1"/>
    <property type="molecule type" value="Genomic_DNA"/>
</dbReference>
<evidence type="ECO:0000313" key="2">
    <source>
        <dbReference type="EMBL" id="SCA81886.1"/>
    </source>
</evidence>
<dbReference type="InterPro" id="IPR022139">
    <property type="entry name" value="Fam-L/Fam-M-like_plasmodium"/>
</dbReference>
<dbReference type="VEuPathDB" id="PlasmoDB:PVX_058190"/>
<keyword evidence="1" id="KW-0812">Transmembrane</keyword>
<feature type="transmembrane region" description="Helical" evidence="1">
    <location>
        <begin position="203"/>
        <end position="225"/>
    </location>
</feature>
<dbReference type="VEuPathDB" id="PlasmoDB:PVP01_0007020"/>
<dbReference type="Proteomes" id="UP000305196">
    <property type="component" value="Unassembled WGS sequence"/>
</dbReference>
<dbReference type="VEuPathDB" id="PlasmoDB:PVW1_020006900"/>
<keyword evidence="1" id="KW-1133">Transmembrane helix</keyword>
<name>A0A1G4EBL3_PLAVI</name>
<dbReference type="VEuPathDB" id="PlasmoDB:PVPAM_110054700"/>
<accession>A0A1G4EBL3</accession>
<reference evidence="2 3" key="1">
    <citation type="submission" date="2016-07" db="EMBL/GenBank/DDBJ databases">
        <authorList>
            <consortium name="Pathogen Informatics"/>
        </authorList>
    </citation>
    <scope>NUCLEOTIDE SEQUENCE [LARGE SCALE GENOMIC DNA]</scope>
</reference>
<organism evidence="2 3">
    <name type="scientific">Plasmodium vivax</name>
    <name type="common">malaria parasite P. vivax</name>
    <dbReference type="NCBI Taxonomy" id="5855"/>
    <lineage>
        <taxon>Eukaryota</taxon>
        <taxon>Sar</taxon>
        <taxon>Alveolata</taxon>
        <taxon>Apicomplexa</taxon>
        <taxon>Aconoidasida</taxon>
        <taxon>Haemosporida</taxon>
        <taxon>Plasmodiidae</taxon>
        <taxon>Plasmodium</taxon>
        <taxon>Plasmodium (Plasmodium)</taxon>
    </lineage>
</organism>
<dbReference type="Pfam" id="PF12420">
    <property type="entry name" value="DUF3671"/>
    <property type="match status" value="1"/>
</dbReference>
<protein>
    <submittedName>
        <fullName evidence="2">Uncharacterized protein</fullName>
    </submittedName>
</protein>